<sequence>MSLFVKRHWAMHTADPHLILRNILTKQTVKKVTDPLY</sequence>
<dbReference type="EMBL" id="GBXM01026266">
    <property type="protein sequence ID" value="JAH82311.1"/>
    <property type="molecule type" value="Transcribed_RNA"/>
</dbReference>
<evidence type="ECO:0000313" key="1">
    <source>
        <dbReference type="EMBL" id="JAH82311.1"/>
    </source>
</evidence>
<reference evidence="1" key="2">
    <citation type="journal article" date="2015" name="Fish Shellfish Immunol.">
        <title>Early steps in the European eel (Anguilla anguilla)-Vibrio vulnificus interaction in the gills: Role of the RtxA13 toxin.</title>
        <authorList>
            <person name="Callol A."/>
            <person name="Pajuelo D."/>
            <person name="Ebbesson L."/>
            <person name="Teles M."/>
            <person name="MacKenzie S."/>
            <person name="Amaro C."/>
        </authorList>
    </citation>
    <scope>NUCLEOTIDE SEQUENCE</scope>
</reference>
<accession>A0A0E9VW49</accession>
<reference evidence="1" key="1">
    <citation type="submission" date="2014-11" db="EMBL/GenBank/DDBJ databases">
        <authorList>
            <person name="Amaro Gonzalez C."/>
        </authorList>
    </citation>
    <scope>NUCLEOTIDE SEQUENCE</scope>
</reference>
<name>A0A0E9VW49_ANGAN</name>
<protein>
    <submittedName>
        <fullName evidence="1">Uncharacterized protein</fullName>
    </submittedName>
</protein>
<dbReference type="AlphaFoldDB" id="A0A0E9VW49"/>
<organism evidence="1">
    <name type="scientific">Anguilla anguilla</name>
    <name type="common">European freshwater eel</name>
    <name type="synonym">Muraena anguilla</name>
    <dbReference type="NCBI Taxonomy" id="7936"/>
    <lineage>
        <taxon>Eukaryota</taxon>
        <taxon>Metazoa</taxon>
        <taxon>Chordata</taxon>
        <taxon>Craniata</taxon>
        <taxon>Vertebrata</taxon>
        <taxon>Euteleostomi</taxon>
        <taxon>Actinopterygii</taxon>
        <taxon>Neopterygii</taxon>
        <taxon>Teleostei</taxon>
        <taxon>Anguilliformes</taxon>
        <taxon>Anguillidae</taxon>
        <taxon>Anguilla</taxon>
    </lineage>
</organism>
<proteinExistence type="predicted"/>